<keyword evidence="3" id="KW-0808">Transferase</keyword>
<dbReference type="SUPFAM" id="SSF54197">
    <property type="entry name" value="HIT-like"/>
    <property type="match status" value="1"/>
</dbReference>
<feature type="domain" description="HIT" evidence="2">
    <location>
        <begin position="5"/>
        <end position="114"/>
    </location>
</feature>
<dbReference type="Proteomes" id="UP001183246">
    <property type="component" value="Unassembled WGS sequence"/>
</dbReference>
<accession>A0ABU2MU61</accession>
<dbReference type="Pfam" id="PF01230">
    <property type="entry name" value="HIT"/>
    <property type="match status" value="1"/>
</dbReference>
<keyword evidence="4" id="KW-1185">Reference proteome</keyword>
<reference evidence="4" key="1">
    <citation type="submission" date="2023-07" db="EMBL/GenBank/DDBJ databases">
        <title>30 novel species of actinomycetes from the DSMZ collection.</title>
        <authorList>
            <person name="Nouioui I."/>
        </authorList>
    </citation>
    <scope>NUCLEOTIDE SEQUENCE [LARGE SCALE GENOMIC DNA]</scope>
    <source>
        <strain evidence="4">DSM 44938</strain>
    </source>
</reference>
<keyword evidence="3" id="KW-0489">Methyltransferase</keyword>
<name>A0ABU2MU61_9ACTN</name>
<sequence length="145" mass="15126">MSDCPFCLIGRGEVDGDLVAHRSPNVFVVPALMQRANNPGHTLVLPVEHVTGLDTAGPALLGEVFNVTAAVVAGVRAAFGAVGSTIVQNNDAPGQVLHHLHVGVIPRFPDDGYRVPEPALFEGPRSVRAEQAAALRRVLTGPSLG</sequence>
<dbReference type="PANTHER" id="PTHR46648:SF1">
    <property type="entry name" value="ADENOSINE 5'-MONOPHOSPHORAMIDASE HNT1"/>
    <property type="match status" value="1"/>
</dbReference>
<evidence type="ECO:0000313" key="4">
    <source>
        <dbReference type="Proteomes" id="UP001183246"/>
    </source>
</evidence>
<comment type="caution">
    <text evidence="3">The sequence shown here is derived from an EMBL/GenBank/DDBJ whole genome shotgun (WGS) entry which is preliminary data.</text>
</comment>
<proteinExistence type="predicted"/>
<evidence type="ECO:0000259" key="2">
    <source>
        <dbReference type="PROSITE" id="PS51084"/>
    </source>
</evidence>
<dbReference type="EMBL" id="JAVREL010000008">
    <property type="protein sequence ID" value="MDT0344109.1"/>
    <property type="molecule type" value="Genomic_DNA"/>
</dbReference>
<dbReference type="RefSeq" id="WP_311705238.1">
    <property type="nucleotide sequence ID" value="NZ_JAVREL010000008.1"/>
</dbReference>
<dbReference type="Gene3D" id="3.30.428.10">
    <property type="entry name" value="HIT-like"/>
    <property type="match status" value="1"/>
</dbReference>
<dbReference type="PROSITE" id="PS51084">
    <property type="entry name" value="HIT_2"/>
    <property type="match status" value="1"/>
</dbReference>
<dbReference type="EC" id="2.1.1.-" evidence="3"/>
<gene>
    <name evidence="3" type="ORF">RM590_15995</name>
</gene>
<dbReference type="InterPro" id="IPR011146">
    <property type="entry name" value="HIT-like"/>
</dbReference>
<evidence type="ECO:0000313" key="3">
    <source>
        <dbReference type="EMBL" id="MDT0344109.1"/>
    </source>
</evidence>
<evidence type="ECO:0000256" key="1">
    <source>
        <dbReference type="PROSITE-ProRule" id="PRU00464"/>
    </source>
</evidence>
<dbReference type="GO" id="GO:0032259">
    <property type="term" value="P:methylation"/>
    <property type="evidence" value="ECO:0007669"/>
    <property type="project" value="UniProtKB-KW"/>
</dbReference>
<dbReference type="InterPro" id="IPR036265">
    <property type="entry name" value="HIT-like_sf"/>
</dbReference>
<comment type="caution">
    <text evidence="1">Lacks conserved residue(s) required for the propagation of feature annotation.</text>
</comment>
<protein>
    <submittedName>
        <fullName evidence="3">HIT family protein</fullName>
        <ecNumber evidence="3">2.1.1.-</ecNumber>
    </submittedName>
</protein>
<dbReference type="InterPro" id="IPR001310">
    <property type="entry name" value="Histidine_triad_HIT"/>
</dbReference>
<dbReference type="PANTHER" id="PTHR46648">
    <property type="entry name" value="HIT FAMILY PROTEIN 1"/>
    <property type="match status" value="1"/>
</dbReference>
<organism evidence="3 4">
    <name type="scientific">Streptomyces litchfieldiae</name>
    <dbReference type="NCBI Taxonomy" id="3075543"/>
    <lineage>
        <taxon>Bacteria</taxon>
        <taxon>Bacillati</taxon>
        <taxon>Actinomycetota</taxon>
        <taxon>Actinomycetes</taxon>
        <taxon>Kitasatosporales</taxon>
        <taxon>Streptomycetaceae</taxon>
        <taxon>Streptomyces</taxon>
    </lineage>
</organism>
<dbReference type="GO" id="GO:0008168">
    <property type="term" value="F:methyltransferase activity"/>
    <property type="evidence" value="ECO:0007669"/>
    <property type="project" value="UniProtKB-KW"/>
</dbReference>